<keyword evidence="3" id="KW-1185">Reference proteome</keyword>
<evidence type="ECO:0000313" key="2">
    <source>
        <dbReference type="EMBL" id="GJT04938.1"/>
    </source>
</evidence>
<dbReference type="GO" id="GO:0003964">
    <property type="term" value="F:RNA-directed DNA polymerase activity"/>
    <property type="evidence" value="ECO:0007669"/>
    <property type="project" value="UniProtKB-KW"/>
</dbReference>
<keyword evidence="2" id="KW-0548">Nucleotidyltransferase</keyword>
<keyword evidence="2" id="KW-0695">RNA-directed DNA polymerase</keyword>
<dbReference type="InterPro" id="IPR036397">
    <property type="entry name" value="RNaseH_sf"/>
</dbReference>
<accession>A0ABQ5AUM9</accession>
<dbReference type="InterPro" id="IPR012337">
    <property type="entry name" value="RNaseH-like_sf"/>
</dbReference>
<dbReference type="PANTHER" id="PTHR45835:SF103">
    <property type="entry name" value="RNA-DIRECTED DNA POLYMERASE"/>
    <property type="match status" value="1"/>
</dbReference>
<dbReference type="SUPFAM" id="SSF53098">
    <property type="entry name" value="Ribonuclease H-like"/>
    <property type="match status" value="1"/>
</dbReference>
<proteinExistence type="predicted"/>
<reference evidence="2" key="1">
    <citation type="journal article" date="2022" name="Int. J. Mol. Sci.">
        <title>Draft Genome of Tanacetum Coccineum: Genomic Comparison of Closely Related Tanacetum-Family Plants.</title>
        <authorList>
            <person name="Yamashiro T."/>
            <person name="Shiraishi A."/>
            <person name="Nakayama K."/>
            <person name="Satake H."/>
        </authorList>
    </citation>
    <scope>NUCLEOTIDE SEQUENCE</scope>
</reference>
<sequence length="480" mass="55553">MSTAYHPQINSQSERTIQTLEDMLRACVIDFGKGWDRHLPLVEFSYNNSYHTSIKAAPFESLYGCKCRSPVCWTKVGDSQLTGLKSKIRYQPPCKNMTTDEAKKFITLHVTNDRQLSMRIRYEDCLLWALTNIEKPWEWRKNHHENTVYCEDMSKTHSLHIDVKKHLWLGGEIALSEALDNEMIIVNEYGINDILDDYLEDTNKRYNLTQQQFRIFLGTAKGLTTFTRVLGILKSFNKNLNQKDLQLIASSVMLVVLSDKERNMRMYNLIGFNIDAKLETREVLSWSSLLAYLMDEVTLDDSVYKDYGSLEIKFLALVDVRCVKQSNLDAMPAVTNGVDQALWVDVAFHHATKDEVAVHTIIRLPKQSTVCDVITDLKTKVELSHKDVELRLLEVFYHKIYKLWGDPWCLPGNLWHIGSMWLKEMREKKKEETGAHNAQLHVAVSIARVGANVATITLLLQQLRQLVKMSKWLRLIWLFP</sequence>
<dbReference type="InterPro" id="IPR001584">
    <property type="entry name" value="Integrase_cat-core"/>
</dbReference>
<dbReference type="PROSITE" id="PS50994">
    <property type="entry name" value="INTEGRASE"/>
    <property type="match status" value="1"/>
</dbReference>
<dbReference type="PANTHER" id="PTHR45835">
    <property type="entry name" value="YALI0A06105P"/>
    <property type="match status" value="1"/>
</dbReference>
<name>A0ABQ5AUM9_9ASTR</name>
<evidence type="ECO:0000259" key="1">
    <source>
        <dbReference type="PROSITE" id="PS50994"/>
    </source>
</evidence>
<keyword evidence="2" id="KW-0808">Transferase</keyword>
<organism evidence="2 3">
    <name type="scientific">Tanacetum coccineum</name>
    <dbReference type="NCBI Taxonomy" id="301880"/>
    <lineage>
        <taxon>Eukaryota</taxon>
        <taxon>Viridiplantae</taxon>
        <taxon>Streptophyta</taxon>
        <taxon>Embryophyta</taxon>
        <taxon>Tracheophyta</taxon>
        <taxon>Spermatophyta</taxon>
        <taxon>Magnoliopsida</taxon>
        <taxon>eudicotyledons</taxon>
        <taxon>Gunneridae</taxon>
        <taxon>Pentapetalae</taxon>
        <taxon>asterids</taxon>
        <taxon>campanulids</taxon>
        <taxon>Asterales</taxon>
        <taxon>Asteraceae</taxon>
        <taxon>Asteroideae</taxon>
        <taxon>Anthemideae</taxon>
        <taxon>Anthemidinae</taxon>
        <taxon>Tanacetum</taxon>
    </lineage>
</organism>
<feature type="domain" description="Integrase catalytic" evidence="1">
    <location>
        <begin position="1"/>
        <end position="66"/>
    </location>
</feature>
<dbReference type="Proteomes" id="UP001151760">
    <property type="component" value="Unassembled WGS sequence"/>
</dbReference>
<dbReference type="Gene3D" id="3.30.420.10">
    <property type="entry name" value="Ribonuclease H-like superfamily/Ribonuclease H"/>
    <property type="match status" value="1"/>
</dbReference>
<gene>
    <name evidence="2" type="ORF">Tco_0839400</name>
</gene>
<evidence type="ECO:0000313" key="3">
    <source>
        <dbReference type="Proteomes" id="UP001151760"/>
    </source>
</evidence>
<comment type="caution">
    <text evidence="2">The sequence shown here is derived from an EMBL/GenBank/DDBJ whole genome shotgun (WGS) entry which is preliminary data.</text>
</comment>
<dbReference type="Pfam" id="PF05703">
    <property type="entry name" value="Auxin_canalis"/>
    <property type="match status" value="1"/>
</dbReference>
<reference evidence="2" key="2">
    <citation type="submission" date="2022-01" db="EMBL/GenBank/DDBJ databases">
        <authorList>
            <person name="Yamashiro T."/>
            <person name="Shiraishi A."/>
            <person name="Satake H."/>
            <person name="Nakayama K."/>
        </authorList>
    </citation>
    <scope>NUCLEOTIDE SEQUENCE</scope>
</reference>
<protein>
    <submittedName>
        <fullName evidence="2">Reverse transcriptase domain-containing protein</fullName>
    </submittedName>
</protein>
<dbReference type="InterPro" id="IPR008546">
    <property type="entry name" value="VAN3-bd-like_auxin_canal"/>
</dbReference>
<dbReference type="EMBL" id="BQNB010012546">
    <property type="protein sequence ID" value="GJT04938.1"/>
    <property type="molecule type" value="Genomic_DNA"/>
</dbReference>